<keyword evidence="7" id="KW-1185">Reference proteome</keyword>
<dbReference type="AlphaFoldDB" id="A0AAD4YN04"/>
<keyword evidence="2" id="KW-0808">Transferase</keyword>
<reference evidence="6 7" key="1">
    <citation type="journal article" date="2022" name="G3 (Bethesda)">
        <title>Whole-genome sequence and methylome profiling of the almond [Prunus dulcis (Mill.) D.A. Webb] cultivar 'Nonpareil'.</title>
        <authorList>
            <person name="D'Amico-Willman K.M."/>
            <person name="Ouma W.Z."/>
            <person name="Meulia T."/>
            <person name="Sideli G.M."/>
            <person name="Gradziel T.M."/>
            <person name="Fresnedo-Ramirez J."/>
        </authorList>
    </citation>
    <scope>NUCLEOTIDE SEQUENCE [LARGE SCALE GENOMIC DNA]</scope>
    <source>
        <strain evidence="6">Clone GOH B32 T37-40</strain>
    </source>
</reference>
<comment type="caution">
    <text evidence="6">The sequence shown here is derived from an EMBL/GenBank/DDBJ whole genome shotgun (WGS) entry which is preliminary data.</text>
</comment>
<dbReference type="GO" id="GO:0032259">
    <property type="term" value="P:methylation"/>
    <property type="evidence" value="ECO:0007669"/>
    <property type="project" value="UniProtKB-KW"/>
</dbReference>
<dbReference type="GO" id="GO:0008171">
    <property type="term" value="F:O-methyltransferase activity"/>
    <property type="evidence" value="ECO:0007669"/>
    <property type="project" value="InterPro"/>
</dbReference>
<keyword evidence="1" id="KW-0489">Methyltransferase</keyword>
<sequence>MAAGGGRLDPAKFERKPGKSPLFPAVGATADVGGGPGRDAEAEPWVLHNWGDDECIRILKKCREAILENKGKVIIVEAVMDEKDERGHQTNKCEIDARHGDDGPYKHRKRKDLEGMGICS</sequence>
<name>A0AAD4YN04_PRUDU</name>
<dbReference type="PANTHER" id="PTHR11746">
    <property type="entry name" value="O-METHYLTRANSFERASE"/>
    <property type="match status" value="1"/>
</dbReference>
<organism evidence="6 7">
    <name type="scientific">Prunus dulcis</name>
    <name type="common">Almond</name>
    <name type="synonym">Amygdalus dulcis</name>
    <dbReference type="NCBI Taxonomy" id="3755"/>
    <lineage>
        <taxon>Eukaryota</taxon>
        <taxon>Viridiplantae</taxon>
        <taxon>Streptophyta</taxon>
        <taxon>Embryophyta</taxon>
        <taxon>Tracheophyta</taxon>
        <taxon>Spermatophyta</taxon>
        <taxon>Magnoliopsida</taxon>
        <taxon>eudicotyledons</taxon>
        <taxon>Gunneridae</taxon>
        <taxon>Pentapetalae</taxon>
        <taxon>rosids</taxon>
        <taxon>fabids</taxon>
        <taxon>Rosales</taxon>
        <taxon>Rosaceae</taxon>
        <taxon>Amygdaloideae</taxon>
        <taxon>Amygdaleae</taxon>
        <taxon>Prunus</taxon>
    </lineage>
</organism>
<evidence type="ECO:0000256" key="4">
    <source>
        <dbReference type="SAM" id="MobiDB-lite"/>
    </source>
</evidence>
<feature type="compositionally biased region" description="Basic and acidic residues" evidence="4">
    <location>
        <begin position="85"/>
        <end position="105"/>
    </location>
</feature>
<feature type="region of interest" description="Disordered" evidence="4">
    <location>
        <begin position="85"/>
        <end position="120"/>
    </location>
</feature>
<dbReference type="InterPro" id="IPR029063">
    <property type="entry name" value="SAM-dependent_MTases_sf"/>
</dbReference>
<dbReference type="Gene3D" id="3.40.50.150">
    <property type="entry name" value="Vaccinia Virus protein VP39"/>
    <property type="match status" value="1"/>
</dbReference>
<evidence type="ECO:0000313" key="6">
    <source>
        <dbReference type="EMBL" id="KAI5315156.1"/>
    </source>
</evidence>
<evidence type="ECO:0000259" key="5">
    <source>
        <dbReference type="Pfam" id="PF00891"/>
    </source>
</evidence>
<feature type="region of interest" description="Disordered" evidence="4">
    <location>
        <begin position="1"/>
        <end position="37"/>
    </location>
</feature>
<evidence type="ECO:0000256" key="1">
    <source>
        <dbReference type="ARBA" id="ARBA00022603"/>
    </source>
</evidence>
<accession>A0AAD4YN04</accession>
<dbReference type="Proteomes" id="UP001054821">
    <property type="component" value="Chromosome 8"/>
</dbReference>
<proteinExistence type="predicted"/>
<dbReference type="SUPFAM" id="SSF53335">
    <property type="entry name" value="S-adenosyl-L-methionine-dependent methyltransferases"/>
    <property type="match status" value="1"/>
</dbReference>
<evidence type="ECO:0000256" key="3">
    <source>
        <dbReference type="ARBA" id="ARBA00022691"/>
    </source>
</evidence>
<evidence type="ECO:0000313" key="7">
    <source>
        <dbReference type="Proteomes" id="UP001054821"/>
    </source>
</evidence>
<dbReference type="Pfam" id="PF00891">
    <property type="entry name" value="Methyltransf_2"/>
    <property type="match status" value="1"/>
</dbReference>
<gene>
    <name evidence="6" type="ORF">L3X38_044332</name>
</gene>
<dbReference type="InterPro" id="IPR016461">
    <property type="entry name" value="COMT-like"/>
</dbReference>
<dbReference type="EMBL" id="JAJFAZ020000008">
    <property type="protein sequence ID" value="KAI5315156.1"/>
    <property type="molecule type" value="Genomic_DNA"/>
</dbReference>
<keyword evidence="3" id="KW-0949">S-adenosyl-L-methionine</keyword>
<feature type="domain" description="O-methyltransferase C-terminal" evidence="5">
    <location>
        <begin position="37"/>
        <end position="93"/>
    </location>
</feature>
<protein>
    <recommendedName>
        <fullName evidence="5">O-methyltransferase C-terminal domain-containing protein</fullName>
    </recommendedName>
</protein>
<evidence type="ECO:0000256" key="2">
    <source>
        <dbReference type="ARBA" id="ARBA00022679"/>
    </source>
</evidence>
<dbReference type="InterPro" id="IPR001077">
    <property type="entry name" value="COMT_C"/>
</dbReference>
<dbReference type="PROSITE" id="PS51683">
    <property type="entry name" value="SAM_OMT_II"/>
    <property type="match status" value="1"/>
</dbReference>